<name>A0A9P0PTV1_ACAOB</name>
<dbReference type="OrthoDB" id="6783029at2759"/>
<protein>
    <submittedName>
        <fullName evidence="1">Uncharacterized protein</fullName>
    </submittedName>
</protein>
<keyword evidence="2" id="KW-1185">Reference proteome</keyword>
<evidence type="ECO:0000313" key="1">
    <source>
        <dbReference type="EMBL" id="CAH1997732.1"/>
    </source>
</evidence>
<gene>
    <name evidence="1" type="ORF">ACAOBT_LOCUS23927</name>
</gene>
<dbReference type="AlphaFoldDB" id="A0A9P0PTV1"/>
<evidence type="ECO:0000313" key="2">
    <source>
        <dbReference type="Proteomes" id="UP001152888"/>
    </source>
</evidence>
<dbReference type="EMBL" id="CAKOFQ010007301">
    <property type="protein sequence ID" value="CAH1997732.1"/>
    <property type="molecule type" value="Genomic_DNA"/>
</dbReference>
<sequence>MSTSFRKRDTCSIRELAQFIGTLTAACPAVKYGWLYTKRLEQLNSTHPLANRLTLVAAKLSGRGFN</sequence>
<reference evidence="1" key="1">
    <citation type="submission" date="2022-03" db="EMBL/GenBank/DDBJ databases">
        <authorList>
            <person name="Sayadi A."/>
        </authorList>
    </citation>
    <scope>NUCLEOTIDE SEQUENCE</scope>
</reference>
<proteinExistence type="predicted"/>
<dbReference type="Proteomes" id="UP001152888">
    <property type="component" value="Unassembled WGS sequence"/>
</dbReference>
<organism evidence="1 2">
    <name type="scientific">Acanthoscelides obtectus</name>
    <name type="common">Bean weevil</name>
    <name type="synonym">Bruchus obtectus</name>
    <dbReference type="NCBI Taxonomy" id="200917"/>
    <lineage>
        <taxon>Eukaryota</taxon>
        <taxon>Metazoa</taxon>
        <taxon>Ecdysozoa</taxon>
        <taxon>Arthropoda</taxon>
        <taxon>Hexapoda</taxon>
        <taxon>Insecta</taxon>
        <taxon>Pterygota</taxon>
        <taxon>Neoptera</taxon>
        <taxon>Endopterygota</taxon>
        <taxon>Coleoptera</taxon>
        <taxon>Polyphaga</taxon>
        <taxon>Cucujiformia</taxon>
        <taxon>Chrysomeloidea</taxon>
        <taxon>Chrysomelidae</taxon>
        <taxon>Bruchinae</taxon>
        <taxon>Bruchini</taxon>
        <taxon>Acanthoscelides</taxon>
    </lineage>
</organism>
<dbReference type="PROSITE" id="PS51257">
    <property type="entry name" value="PROKAR_LIPOPROTEIN"/>
    <property type="match status" value="1"/>
</dbReference>
<comment type="caution">
    <text evidence="1">The sequence shown here is derived from an EMBL/GenBank/DDBJ whole genome shotgun (WGS) entry which is preliminary data.</text>
</comment>
<accession>A0A9P0PTV1</accession>